<gene>
    <name evidence="4" type="ORF">SAMN05660865_01263</name>
</gene>
<evidence type="ECO:0000256" key="2">
    <source>
        <dbReference type="PROSITE-ProRule" id="PRU00626"/>
    </source>
</evidence>
<dbReference type="PANTHER" id="PTHR40065">
    <property type="entry name" value="RNA-BINDING PROTEIN YHBY"/>
    <property type="match status" value="1"/>
</dbReference>
<dbReference type="Gene3D" id="3.30.110.60">
    <property type="entry name" value="YhbY-like"/>
    <property type="match status" value="1"/>
</dbReference>
<dbReference type="SMART" id="SM01103">
    <property type="entry name" value="CRS1_YhbY"/>
    <property type="match status" value="1"/>
</dbReference>
<reference evidence="5" key="1">
    <citation type="submission" date="2016-10" db="EMBL/GenBank/DDBJ databases">
        <authorList>
            <person name="Varghese N."/>
            <person name="Submissions S."/>
        </authorList>
    </citation>
    <scope>NUCLEOTIDE SEQUENCE [LARGE SCALE GENOMIC DNA]</scope>
    <source>
        <strain evidence="5">DSM 5463</strain>
    </source>
</reference>
<protein>
    <submittedName>
        <fullName evidence="4">RNA-binding protein</fullName>
    </submittedName>
</protein>
<dbReference type="EMBL" id="FNUK01000015">
    <property type="protein sequence ID" value="SEF89342.1"/>
    <property type="molecule type" value="Genomic_DNA"/>
</dbReference>
<dbReference type="PANTHER" id="PTHR40065:SF3">
    <property type="entry name" value="RNA-BINDING PROTEIN YHBY"/>
    <property type="match status" value="1"/>
</dbReference>
<feature type="domain" description="CRM" evidence="3">
    <location>
        <begin position="1"/>
        <end position="96"/>
    </location>
</feature>
<proteinExistence type="predicted"/>
<dbReference type="NCBIfam" id="TIGR00253">
    <property type="entry name" value="RNA_bind_YhbY"/>
    <property type="match status" value="1"/>
</dbReference>
<dbReference type="InterPro" id="IPR001890">
    <property type="entry name" value="RNA-binding_CRM"/>
</dbReference>
<dbReference type="RefSeq" id="WP_103896215.1">
    <property type="nucleotide sequence ID" value="NZ_FNUK01000015.1"/>
</dbReference>
<dbReference type="OrthoDB" id="9797519at2"/>
<dbReference type="SUPFAM" id="SSF75471">
    <property type="entry name" value="YhbY-like"/>
    <property type="match status" value="1"/>
</dbReference>
<evidence type="ECO:0000256" key="1">
    <source>
        <dbReference type="ARBA" id="ARBA00022884"/>
    </source>
</evidence>
<dbReference type="PROSITE" id="PS51295">
    <property type="entry name" value="CRM"/>
    <property type="match status" value="1"/>
</dbReference>
<keyword evidence="1 2" id="KW-0694">RNA-binding</keyword>
<dbReference type="Proteomes" id="UP000242850">
    <property type="component" value="Unassembled WGS sequence"/>
</dbReference>
<dbReference type="Pfam" id="PF01985">
    <property type="entry name" value="CRS1_YhbY"/>
    <property type="match status" value="1"/>
</dbReference>
<dbReference type="InterPro" id="IPR035920">
    <property type="entry name" value="YhbY-like_sf"/>
</dbReference>
<name>A0A1H5VPW0_9CLOT</name>
<sequence length="97" mass="11026">MLTGKQRSYLRSLANNIDSIIQIGKNGVDEALLKQIDEALTARELIKITVLKNSLLDPYDTCQYVCKKLSAEPVQVIGHRFVIYRRNNKKPQINLPS</sequence>
<accession>A0A1H5VPW0</accession>
<dbReference type="InterPro" id="IPR051925">
    <property type="entry name" value="RNA-binding_domain"/>
</dbReference>
<dbReference type="AlphaFoldDB" id="A0A1H5VPW0"/>
<organism evidence="4 5">
    <name type="scientific">Caloramator fervidus</name>
    <dbReference type="NCBI Taxonomy" id="29344"/>
    <lineage>
        <taxon>Bacteria</taxon>
        <taxon>Bacillati</taxon>
        <taxon>Bacillota</taxon>
        <taxon>Clostridia</taxon>
        <taxon>Eubacteriales</taxon>
        <taxon>Clostridiaceae</taxon>
        <taxon>Caloramator</taxon>
    </lineage>
</organism>
<dbReference type="InterPro" id="IPR017924">
    <property type="entry name" value="RNA-binding_YhbY"/>
</dbReference>
<keyword evidence="5" id="KW-1185">Reference proteome</keyword>
<evidence type="ECO:0000313" key="5">
    <source>
        <dbReference type="Proteomes" id="UP000242850"/>
    </source>
</evidence>
<evidence type="ECO:0000259" key="3">
    <source>
        <dbReference type="PROSITE" id="PS51295"/>
    </source>
</evidence>
<dbReference type="GO" id="GO:0003723">
    <property type="term" value="F:RNA binding"/>
    <property type="evidence" value="ECO:0007669"/>
    <property type="project" value="UniProtKB-UniRule"/>
</dbReference>
<evidence type="ECO:0000313" key="4">
    <source>
        <dbReference type="EMBL" id="SEF89342.1"/>
    </source>
</evidence>